<dbReference type="PROSITE" id="PS51367">
    <property type="entry name" value="THAUMATIN_2"/>
    <property type="match status" value="1"/>
</dbReference>
<evidence type="ECO:0000313" key="12">
    <source>
        <dbReference type="EMBL" id="EXB51053.1"/>
    </source>
</evidence>
<evidence type="ECO:0000256" key="1">
    <source>
        <dbReference type="ARBA" id="ARBA00000382"/>
    </source>
</evidence>
<gene>
    <name evidence="12" type="ORF">L484_023755</name>
</gene>
<evidence type="ECO:0000256" key="8">
    <source>
        <dbReference type="ARBA" id="ARBA00033417"/>
    </source>
</evidence>
<sequence length="558" mass="61544">MGLFPNLRDVFSFLLLLITLSFASSHATQIEIRNNCAYTVWAAAYPGGGKQLKQGETWTLKNITGSGRIWGRTKCSFGGDGLGKCESGDCEGQLDCQAKGRAPHTVAEYSINQDNNNVDVFYISVVEGFNIPQEFSSSDCSSQVSKCAADVNRDCPMELRDPGGCNNPCTVFRNNQFCCTSGNICEPTSYSEFFRDLCRVAFTYPSDFGQRASCPTGTDYNVIFCPTTIDKKPNNSPQRRNKAGAAQIGVCYTGLLGYLSAEYDVIPLYKQHNISRIRLYNPDNTTLQALRGTDIELMLGIENDDIQKIASSQAEADNWVLNNIMRHDNVSFKYIVVGNEVNPSDSIAQFLVPAMQNIQSAISIFGLDKQIKVSTSMETTVLGASYPPSAGSFKSDYGPIINPLIGFLVNNSAPMLFNVYPYFSYNSNTAALVSLDYALFRAESAVVQDGQFRYYNLFDAILDALYSALEKAGGGSLEIVVSETGWPSDGGTEATLENARTYNSNLVRHVKGGTPKKPGRPIETYIFNTFDDGISTKFEYRWGLFEPNGKQKYPMRFN</sequence>
<proteinExistence type="inferred from homology"/>
<dbReference type="Gene3D" id="2.60.110.10">
    <property type="entry name" value="Thaumatin"/>
    <property type="match status" value="1"/>
</dbReference>
<keyword evidence="11" id="KW-0732">Signal</keyword>
<protein>
    <recommendedName>
        <fullName evidence="4">glucan endo-1,3-beta-D-glucosidase</fullName>
        <ecNumber evidence="4">3.2.1.39</ecNumber>
    </recommendedName>
    <alternativeName>
        <fullName evidence="7">(1-&gt;3)-beta-glucan endohydrolase</fullName>
    </alternativeName>
    <alternativeName>
        <fullName evidence="8">Beta-1,3-endoglucanase</fullName>
    </alternativeName>
</protein>
<evidence type="ECO:0000256" key="2">
    <source>
        <dbReference type="ARBA" id="ARBA00008773"/>
    </source>
</evidence>
<comment type="similarity">
    <text evidence="2 9">Belongs to the glycosyl hydrolase 17 family.</text>
</comment>
<dbReference type="PANTHER" id="PTHR32227">
    <property type="entry name" value="GLUCAN ENDO-1,3-BETA-GLUCOSIDASE BG1-RELATED-RELATED"/>
    <property type="match status" value="1"/>
</dbReference>
<dbReference type="STRING" id="981085.W9QYL2"/>
<comment type="catalytic activity">
    <reaction evidence="1">
        <text>Hydrolysis of (1-&gt;3)-beta-D-glucosidic linkages in (1-&gt;3)-beta-D-glucans.</text>
        <dbReference type="EC" id="3.2.1.39"/>
    </reaction>
</comment>
<dbReference type="InterPro" id="IPR037176">
    <property type="entry name" value="Osmotin/thaumatin-like_sf"/>
</dbReference>
<dbReference type="PROSITE" id="PS00587">
    <property type="entry name" value="GLYCOSYL_HYDROL_F17"/>
    <property type="match status" value="1"/>
</dbReference>
<dbReference type="InterPro" id="IPR044965">
    <property type="entry name" value="Glyco_hydro_17_plant"/>
</dbReference>
<reference evidence="13" key="1">
    <citation type="submission" date="2013-01" db="EMBL/GenBank/DDBJ databases">
        <title>Draft Genome Sequence of a Mulberry Tree, Morus notabilis C.K. Schneid.</title>
        <authorList>
            <person name="He N."/>
            <person name="Zhao S."/>
        </authorList>
    </citation>
    <scope>NUCLEOTIDE SEQUENCE</scope>
</reference>
<keyword evidence="6 10" id="KW-0326">Glycosidase</keyword>
<keyword evidence="5 10" id="KW-0378">Hydrolase</keyword>
<feature type="chain" id="PRO_5004932252" description="glucan endo-1,3-beta-D-glucosidase" evidence="11">
    <location>
        <begin position="28"/>
        <end position="558"/>
    </location>
</feature>
<name>W9QYL2_9ROSA</name>
<dbReference type="SUPFAM" id="SSF51445">
    <property type="entry name" value="(Trans)glycosidases"/>
    <property type="match status" value="1"/>
</dbReference>
<evidence type="ECO:0000256" key="4">
    <source>
        <dbReference type="ARBA" id="ARBA00012780"/>
    </source>
</evidence>
<dbReference type="InterPro" id="IPR017853">
    <property type="entry name" value="GH"/>
</dbReference>
<comment type="similarity">
    <text evidence="3">Belongs to the thaumatin family.</text>
</comment>
<dbReference type="Pfam" id="PF00332">
    <property type="entry name" value="Glyco_hydro_17"/>
    <property type="match status" value="1"/>
</dbReference>
<dbReference type="SMART" id="SM00205">
    <property type="entry name" value="THN"/>
    <property type="match status" value="1"/>
</dbReference>
<accession>W9QYL2</accession>
<dbReference type="Proteomes" id="UP000030645">
    <property type="component" value="Unassembled WGS sequence"/>
</dbReference>
<dbReference type="Gene3D" id="3.20.20.80">
    <property type="entry name" value="Glycosidases"/>
    <property type="match status" value="1"/>
</dbReference>
<evidence type="ECO:0000256" key="3">
    <source>
        <dbReference type="ARBA" id="ARBA00010607"/>
    </source>
</evidence>
<evidence type="ECO:0000256" key="6">
    <source>
        <dbReference type="ARBA" id="ARBA00023295"/>
    </source>
</evidence>
<dbReference type="FunFam" id="3.20.20.80:FF:000010">
    <property type="entry name" value="glucan endo-1,3-beta-glucosidase, basic"/>
    <property type="match status" value="1"/>
</dbReference>
<dbReference type="InterPro" id="IPR001938">
    <property type="entry name" value="Thaumatin"/>
</dbReference>
<dbReference type="AlphaFoldDB" id="W9QYL2"/>
<evidence type="ECO:0000256" key="11">
    <source>
        <dbReference type="SAM" id="SignalP"/>
    </source>
</evidence>
<evidence type="ECO:0000256" key="5">
    <source>
        <dbReference type="ARBA" id="ARBA00022801"/>
    </source>
</evidence>
<dbReference type="PRINTS" id="PR00347">
    <property type="entry name" value="THAUMATIN"/>
</dbReference>
<organism evidence="12 13">
    <name type="scientific">Morus notabilis</name>
    <dbReference type="NCBI Taxonomy" id="981085"/>
    <lineage>
        <taxon>Eukaryota</taxon>
        <taxon>Viridiplantae</taxon>
        <taxon>Streptophyta</taxon>
        <taxon>Embryophyta</taxon>
        <taxon>Tracheophyta</taxon>
        <taxon>Spermatophyta</taxon>
        <taxon>Magnoliopsida</taxon>
        <taxon>eudicotyledons</taxon>
        <taxon>Gunneridae</taxon>
        <taxon>Pentapetalae</taxon>
        <taxon>rosids</taxon>
        <taxon>fabids</taxon>
        <taxon>Rosales</taxon>
        <taxon>Moraceae</taxon>
        <taxon>Moreae</taxon>
        <taxon>Morus</taxon>
    </lineage>
</organism>
<dbReference type="GO" id="GO:0005975">
    <property type="term" value="P:carbohydrate metabolic process"/>
    <property type="evidence" value="ECO:0007669"/>
    <property type="project" value="InterPro"/>
</dbReference>
<dbReference type="EMBL" id="KE344020">
    <property type="protein sequence ID" value="EXB51053.1"/>
    <property type="molecule type" value="Genomic_DNA"/>
</dbReference>
<keyword evidence="13" id="KW-1185">Reference proteome</keyword>
<evidence type="ECO:0000313" key="13">
    <source>
        <dbReference type="Proteomes" id="UP000030645"/>
    </source>
</evidence>
<evidence type="ECO:0000256" key="9">
    <source>
        <dbReference type="RuleBase" id="RU004335"/>
    </source>
</evidence>
<evidence type="ECO:0000256" key="10">
    <source>
        <dbReference type="RuleBase" id="RU004336"/>
    </source>
</evidence>
<evidence type="ECO:0000256" key="7">
    <source>
        <dbReference type="ARBA" id="ARBA00033335"/>
    </source>
</evidence>
<dbReference type="eggNOG" id="ENOG502QQ3M">
    <property type="taxonomic scope" value="Eukaryota"/>
</dbReference>
<dbReference type="EC" id="3.2.1.39" evidence="4"/>
<dbReference type="Pfam" id="PF00314">
    <property type="entry name" value="Thaumatin"/>
    <property type="match status" value="1"/>
</dbReference>
<dbReference type="GO" id="GO:0042973">
    <property type="term" value="F:glucan endo-1,3-beta-D-glucosidase activity"/>
    <property type="evidence" value="ECO:0007669"/>
    <property type="project" value="UniProtKB-EC"/>
</dbReference>
<dbReference type="InterPro" id="IPR000490">
    <property type="entry name" value="Glyco_hydro_17"/>
</dbReference>
<feature type="signal peptide" evidence="11">
    <location>
        <begin position="1"/>
        <end position="27"/>
    </location>
</feature>
<dbReference type="SUPFAM" id="SSF49870">
    <property type="entry name" value="Osmotin, thaumatin-like protein"/>
    <property type="match status" value="1"/>
</dbReference>